<dbReference type="VEuPathDB" id="PlasmoDB:PmUG01_12052600"/>
<dbReference type="AlphaFoldDB" id="A0A1A8W6K3"/>
<dbReference type="Proteomes" id="UP000078597">
    <property type="component" value="Unassembled WGS sequence"/>
</dbReference>
<sequence length="134" mass="15984">MEKEEDDKKFIKNLTKHRSILFCLFELCEFIISNNKKEKKILSENNAHENNEDDNKNDVITFQKFLMNIFSYNNIKNINEMVKENDNLKNNSLQSDDAKNFLETHYNDVIELNETVHNLYLFLKLTKIISFTDV</sequence>
<organism evidence="1 2">
    <name type="scientific">Plasmodium malariae</name>
    <dbReference type="NCBI Taxonomy" id="5858"/>
    <lineage>
        <taxon>Eukaryota</taxon>
        <taxon>Sar</taxon>
        <taxon>Alveolata</taxon>
        <taxon>Apicomplexa</taxon>
        <taxon>Aconoidasida</taxon>
        <taxon>Haemosporida</taxon>
        <taxon>Plasmodiidae</taxon>
        <taxon>Plasmodium</taxon>
        <taxon>Plasmodium (Plasmodium)</taxon>
    </lineage>
</organism>
<reference evidence="2" key="1">
    <citation type="submission" date="2016-05" db="EMBL/GenBank/DDBJ databases">
        <authorList>
            <person name="Naeem Raeece"/>
        </authorList>
    </citation>
    <scope>NUCLEOTIDE SEQUENCE [LARGE SCALE GENOMIC DNA]</scope>
</reference>
<evidence type="ECO:0000313" key="2">
    <source>
        <dbReference type="Proteomes" id="UP000078597"/>
    </source>
</evidence>
<evidence type="ECO:0000313" key="1">
    <source>
        <dbReference type="EMBL" id="SBS88427.1"/>
    </source>
</evidence>
<name>A0A1A8W6K3_PLAMA</name>
<accession>A0A1A8W6K3</accession>
<gene>
    <name evidence="1" type="ORF">PMALA_022580</name>
</gene>
<protein>
    <submittedName>
        <fullName evidence="1">Uncharacterized protein</fullName>
    </submittedName>
</protein>
<proteinExistence type="predicted"/>
<dbReference type="EMBL" id="FLQW01001211">
    <property type="protein sequence ID" value="SBS88427.1"/>
    <property type="molecule type" value="Genomic_DNA"/>
</dbReference>